<dbReference type="Proteomes" id="UP000515512">
    <property type="component" value="Chromosome"/>
</dbReference>
<evidence type="ECO:0000256" key="1">
    <source>
        <dbReference type="ARBA" id="ARBA00004651"/>
    </source>
</evidence>
<keyword evidence="6 7" id="KW-0472">Membrane</keyword>
<keyword evidence="5 7" id="KW-1133">Transmembrane helix</keyword>
<evidence type="ECO:0000256" key="4">
    <source>
        <dbReference type="ARBA" id="ARBA00022692"/>
    </source>
</evidence>
<name>A0A7D6YZR7_9NOCA</name>
<evidence type="ECO:0000313" key="8">
    <source>
        <dbReference type="EMBL" id="QLY28706.1"/>
    </source>
</evidence>
<gene>
    <name evidence="8" type="ORF">H0264_25675</name>
</gene>
<proteinExistence type="inferred from homology"/>
<sequence>MDSFDIAVLGLRAGLGAMLIAHGYHKIFLGGRLAGTAAWFESLGMTPGPLHARAAVATEIGAGLALAAGFLTAPAAAAFVALMLVAVVTVHRRNGFFVMDSGWEYNFLIALAAVVVATLGAGRVSAEQLLFGHPVLTGWTGLVLAAAGGLAAGTAQLLLFYRPAPAARHLDTGRASDGYSPVL</sequence>
<feature type="transmembrane region" description="Helical" evidence="7">
    <location>
        <begin position="142"/>
        <end position="161"/>
    </location>
</feature>
<evidence type="ECO:0000256" key="5">
    <source>
        <dbReference type="ARBA" id="ARBA00022989"/>
    </source>
</evidence>
<dbReference type="EMBL" id="CP059399">
    <property type="protein sequence ID" value="QLY28706.1"/>
    <property type="molecule type" value="Genomic_DNA"/>
</dbReference>
<dbReference type="PANTHER" id="PTHR33452:SF1">
    <property type="entry name" value="INNER MEMBRANE PROTEIN YPHA-RELATED"/>
    <property type="match status" value="1"/>
</dbReference>
<dbReference type="KEGG" id="nhu:H0264_25675"/>
<evidence type="ECO:0000256" key="6">
    <source>
        <dbReference type="ARBA" id="ARBA00023136"/>
    </source>
</evidence>
<protein>
    <submittedName>
        <fullName evidence="8">DoxX family protein</fullName>
    </submittedName>
</protein>
<feature type="transmembrane region" description="Helical" evidence="7">
    <location>
        <begin position="64"/>
        <end position="90"/>
    </location>
</feature>
<evidence type="ECO:0000256" key="2">
    <source>
        <dbReference type="ARBA" id="ARBA00006679"/>
    </source>
</evidence>
<evidence type="ECO:0000256" key="3">
    <source>
        <dbReference type="ARBA" id="ARBA00022475"/>
    </source>
</evidence>
<dbReference type="RefSeq" id="WP_181579912.1">
    <property type="nucleotide sequence ID" value="NZ_CP059399.1"/>
</dbReference>
<dbReference type="PANTHER" id="PTHR33452">
    <property type="entry name" value="OXIDOREDUCTASE CATD-RELATED"/>
    <property type="match status" value="1"/>
</dbReference>
<reference evidence="8 9" key="1">
    <citation type="submission" date="2020-07" db="EMBL/GenBank/DDBJ databases">
        <authorList>
            <person name="Zhuang K."/>
            <person name="Ran Y."/>
        </authorList>
    </citation>
    <scope>NUCLEOTIDE SEQUENCE [LARGE SCALE GENOMIC DNA]</scope>
    <source>
        <strain evidence="8 9">WCH-YHL-001</strain>
    </source>
</reference>
<dbReference type="AlphaFoldDB" id="A0A7D6YZR7"/>
<dbReference type="GO" id="GO:0005886">
    <property type="term" value="C:plasma membrane"/>
    <property type="evidence" value="ECO:0007669"/>
    <property type="project" value="UniProtKB-SubCell"/>
</dbReference>
<dbReference type="InterPro" id="IPR051907">
    <property type="entry name" value="DoxX-like_oxidoreductase"/>
</dbReference>
<organism evidence="8 9">
    <name type="scientific">Nocardia huaxiensis</name>
    <dbReference type="NCBI Taxonomy" id="2755382"/>
    <lineage>
        <taxon>Bacteria</taxon>
        <taxon>Bacillati</taxon>
        <taxon>Actinomycetota</taxon>
        <taxon>Actinomycetes</taxon>
        <taxon>Mycobacteriales</taxon>
        <taxon>Nocardiaceae</taxon>
        <taxon>Nocardia</taxon>
    </lineage>
</organism>
<evidence type="ECO:0000313" key="9">
    <source>
        <dbReference type="Proteomes" id="UP000515512"/>
    </source>
</evidence>
<comment type="similarity">
    <text evidence="2">Belongs to the DoxX family.</text>
</comment>
<accession>A0A7D6YZR7</accession>
<feature type="transmembrane region" description="Helical" evidence="7">
    <location>
        <begin position="102"/>
        <end position="122"/>
    </location>
</feature>
<dbReference type="InterPro" id="IPR032808">
    <property type="entry name" value="DoxX"/>
</dbReference>
<comment type="subcellular location">
    <subcellularLocation>
        <location evidence="1">Cell membrane</location>
        <topology evidence="1">Multi-pass membrane protein</topology>
    </subcellularLocation>
</comment>
<evidence type="ECO:0000256" key="7">
    <source>
        <dbReference type="SAM" id="Phobius"/>
    </source>
</evidence>
<keyword evidence="9" id="KW-1185">Reference proteome</keyword>
<keyword evidence="4 7" id="KW-0812">Transmembrane</keyword>
<keyword evidence="3" id="KW-1003">Cell membrane</keyword>
<dbReference type="Pfam" id="PF07681">
    <property type="entry name" value="DoxX"/>
    <property type="match status" value="1"/>
</dbReference>